<evidence type="ECO:0000313" key="2">
    <source>
        <dbReference type="EMBL" id="KIY60986.1"/>
    </source>
</evidence>
<dbReference type="GO" id="GO:0016740">
    <property type="term" value="F:transferase activity"/>
    <property type="evidence" value="ECO:0007669"/>
    <property type="project" value="InterPro"/>
</dbReference>
<dbReference type="Pfam" id="PF01885">
    <property type="entry name" value="PTS_2-RNA"/>
    <property type="match status" value="1"/>
</dbReference>
<dbReference type="STRING" id="1314674.A0A0D7AUL8"/>
<feature type="region of interest" description="Disordered" evidence="1">
    <location>
        <begin position="239"/>
        <end position="276"/>
    </location>
</feature>
<dbReference type="EMBL" id="KN881114">
    <property type="protein sequence ID" value="KIY60986.1"/>
    <property type="molecule type" value="Genomic_DNA"/>
</dbReference>
<name>A0A0D7AUL8_9AGAR</name>
<feature type="compositionally biased region" description="Polar residues" evidence="1">
    <location>
        <begin position="260"/>
        <end position="273"/>
    </location>
</feature>
<dbReference type="InterPro" id="IPR002745">
    <property type="entry name" value="Ptrans_KptA/Tpt1"/>
</dbReference>
<organism evidence="2 3">
    <name type="scientific">Cylindrobasidium torrendii FP15055 ss-10</name>
    <dbReference type="NCBI Taxonomy" id="1314674"/>
    <lineage>
        <taxon>Eukaryota</taxon>
        <taxon>Fungi</taxon>
        <taxon>Dikarya</taxon>
        <taxon>Basidiomycota</taxon>
        <taxon>Agaricomycotina</taxon>
        <taxon>Agaricomycetes</taxon>
        <taxon>Agaricomycetidae</taxon>
        <taxon>Agaricales</taxon>
        <taxon>Marasmiineae</taxon>
        <taxon>Physalacriaceae</taxon>
        <taxon>Cylindrobasidium</taxon>
    </lineage>
</organism>
<gene>
    <name evidence="2" type="ORF">CYLTODRAFT_427715</name>
</gene>
<dbReference type="AlphaFoldDB" id="A0A0D7AUL8"/>
<protein>
    <submittedName>
        <fullName evidence="2">Uncharacterized protein</fullName>
    </submittedName>
</protein>
<dbReference type="SUPFAM" id="SSF56399">
    <property type="entry name" value="ADP-ribosylation"/>
    <property type="match status" value="1"/>
</dbReference>
<proteinExistence type="predicted"/>
<sequence>MRMRVQPGTFNQPRFRNRLALPDRQINSRLQWLLREKALDVGLPIRPDGFVPISALAKFPLLKAGKDPLTLEYFTALRDAHPHGLLELKEESYDPRFPTWLIRTRGTSSMPGISYNTRLLTLQDLPTLPFTSLFLVVPSSQWPTIRRFGVRAAVPFLRLEKDISDTYNFAEEDSSVIIVLNIETYIHTGASFYISSDGSVTTTGDKSGHLDPQGFAGAFEMVWSRETIISDGTPSLLDIVPQKRPSFTDRPDPTEKKGSTRPSSVKTGKQSHLVTRLAQRRQEALLESVVTGLGLDSTTPKSLPHRISSAPTSSKG</sequence>
<dbReference type="OrthoDB" id="419694at2759"/>
<dbReference type="Proteomes" id="UP000054007">
    <property type="component" value="Unassembled WGS sequence"/>
</dbReference>
<evidence type="ECO:0000313" key="3">
    <source>
        <dbReference type="Proteomes" id="UP000054007"/>
    </source>
</evidence>
<keyword evidence="3" id="KW-1185">Reference proteome</keyword>
<feature type="compositionally biased region" description="Basic and acidic residues" evidence="1">
    <location>
        <begin position="246"/>
        <end position="258"/>
    </location>
</feature>
<accession>A0A0D7AUL8</accession>
<reference evidence="2 3" key="1">
    <citation type="journal article" date="2015" name="Fungal Genet. Biol.">
        <title>Evolution of novel wood decay mechanisms in Agaricales revealed by the genome sequences of Fistulina hepatica and Cylindrobasidium torrendii.</title>
        <authorList>
            <person name="Floudas D."/>
            <person name="Held B.W."/>
            <person name="Riley R."/>
            <person name="Nagy L.G."/>
            <person name="Koehler G."/>
            <person name="Ransdell A.S."/>
            <person name="Younus H."/>
            <person name="Chow J."/>
            <person name="Chiniquy J."/>
            <person name="Lipzen A."/>
            <person name="Tritt A."/>
            <person name="Sun H."/>
            <person name="Haridas S."/>
            <person name="LaButti K."/>
            <person name="Ohm R.A."/>
            <person name="Kues U."/>
            <person name="Blanchette R.A."/>
            <person name="Grigoriev I.V."/>
            <person name="Minto R.E."/>
            <person name="Hibbett D.S."/>
        </authorList>
    </citation>
    <scope>NUCLEOTIDE SEQUENCE [LARGE SCALE GENOMIC DNA]</scope>
    <source>
        <strain evidence="2 3">FP15055 ss-10</strain>
    </source>
</reference>
<feature type="region of interest" description="Disordered" evidence="1">
    <location>
        <begin position="292"/>
        <end position="316"/>
    </location>
</feature>
<evidence type="ECO:0000256" key="1">
    <source>
        <dbReference type="SAM" id="MobiDB-lite"/>
    </source>
</evidence>